<evidence type="ECO:0000313" key="1">
    <source>
        <dbReference type="EMBL" id="VVJ15544.1"/>
    </source>
</evidence>
<organism evidence="1 2">
    <name type="scientific">Amycolatopsis camponoti</name>
    <dbReference type="NCBI Taxonomy" id="2606593"/>
    <lineage>
        <taxon>Bacteria</taxon>
        <taxon>Bacillati</taxon>
        <taxon>Actinomycetota</taxon>
        <taxon>Actinomycetes</taxon>
        <taxon>Pseudonocardiales</taxon>
        <taxon>Pseudonocardiaceae</taxon>
        <taxon>Amycolatopsis</taxon>
    </lineage>
</organism>
<proteinExistence type="predicted"/>
<protein>
    <submittedName>
        <fullName evidence="1">Uncharacterized protein</fullName>
    </submittedName>
</protein>
<sequence length="41" mass="4192">MTPESGGLKRGSLARSGVFQQVARAVPAVKDGVGDGAKVYM</sequence>
<gene>
    <name evidence="1" type="ORF">AA23TX_00565</name>
</gene>
<accession>A0A6I8LDY8</accession>
<dbReference type="AlphaFoldDB" id="A0A6I8LDY8"/>
<keyword evidence="2" id="KW-1185">Reference proteome</keyword>
<reference evidence="1 2" key="1">
    <citation type="submission" date="2019-09" db="EMBL/GenBank/DDBJ databases">
        <authorList>
            <person name="Leyn A S."/>
        </authorList>
    </citation>
    <scope>NUCLEOTIDE SEQUENCE [LARGE SCALE GENOMIC DNA]</scope>
    <source>
        <strain evidence="1">AA231_1</strain>
    </source>
</reference>
<name>A0A6I8LDY8_9PSEU</name>
<evidence type="ECO:0000313" key="2">
    <source>
        <dbReference type="Proteomes" id="UP000399805"/>
    </source>
</evidence>
<dbReference type="Proteomes" id="UP000399805">
    <property type="component" value="Unassembled WGS sequence"/>
</dbReference>
<dbReference type="EMBL" id="CABVGP010000001">
    <property type="protein sequence ID" value="VVJ15544.1"/>
    <property type="molecule type" value="Genomic_DNA"/>
</dbReference>